<reference evidence="1 2" key="1">
    <citation type="submission" date="2018-01" db="EMBL/GenBank/DDBJ databases">
        <authorList>
            <person name="Paulsen S."/>
            <person name="Gram L.K."/>
        </authorList>
    </citation>
    <scope>NUCLEOTIDE SEQUENCE [LARGE SCALE GENOMIC DNA]</scope>
    <source>
        <strain evidence="1 2">S2599</strain>
    </source>
</reference>
<reference evidence="2" key="2">
    <citation type="submission" date="2019-06" db="EMBL/GenBank/DDBJ databases">
        <title>Co-occurence of chitin degradation, pigmentation and bioactivity in marine Pseudoalteromonas.</title>
        <authorList>
            <person name="Sonnenschein E.C."/>
            <person name="Bech P.K."/>
        </authorList>
    </citation>
    <scope>NUCLEOTIDE SEQUENCE [LARGE SCALE GENOMIC DNA]</scope>
    <source>
        <strain evidence="2">S2599</strain>
    </source>
</reference>
<evidence type="ECO:0000313" key="1">
    <source>
        <dbReference type="EMBL" id="TMP38345.1"/>
    </source>
</evidence>
<proteinExistence type="predicted"/>
<accession>A0A5S3X3J6</accession>
<evidence type="ECO:0000313" key="2">
    <source>
        <dbReference type="Proteomes" id="UP000306719"/>
    </source>
</evidence>
<protein>
    <submittedName>
        <fullName evidence="1">Uncharacterized protein</fullName>
    </submittedName>
</protein>
<sequence length="62" mass="6640">MNDLNGAGAKAYLNNQGNVGVKASININGTESYIQVENSLYNNVMTHLTAFAEAMLLQSHSP</sequence>
<name>A0A5S3X3J6_9GAMM</name>
<comment type="caution">
    <text evidence="1">The sequence shown here is derived from an EMBL/GenBank/DDBJ whole genome shotgun (WGS) entry which is preliminary data.</text>
</comment>
<organism evidence="1 2">
    <name type="scientific">Pseudoalteromonas rubra</name>
    <dbReference type="NCBI Taxonomy" id="43658"/>
    <lineage>
        <taxon>Bacteria</taxon>
        <taxon>Pseudomonadati</taxon>
        <taxon>Pseudomonadota</taxon>
        <taxon>Gammaproteobacteria</taxon>
        <taxon>Alteromonadales</taxon>
        <taxon>Pseudoalteromonadaceae</taxon>
        <taxon>Pseudoalteromonas</taxon>
    </lineage>
</organism>
<gene>
    <name evidence="1" type="ORF">CWB98_06330</name>
</gene>
<dbReference type="Proteomes" id="UP000306719">
    <property type="component" value="Unassembled WGS sequence"/>
</dbReference>
<dbReference type="AlphaFoldDB" id="A0A5S3X3J6"/>
<dbReference type="EMBL" id="PNCJ01000009">
    <property type="protein sequence ID" value="TMP38345.1"/>
    <property type="molecule type" value="Genomic_DNA"/>
</dbReference>